<dbReference type="Proteomes" id="UP000002640">
    <property type="component" value="Unassembled WGS sequence"/>
</dbReference>
<protein>
    <submittedName>
        <fullName evidence="2">Uncharacterized protein</fullName>
    </submittedName>
</protein>
<keyword evidence="3" id="KW-1185">Reference proteome</keyword>
<dbReference type="PANTHER" id="PTHR33099">
    <property type="entry name" value="FE2OG DIOXYGENASE DOMAIN-CONTAINING PROTEIN"/>
    <property type="match status" value="1"/>
</dbReference>
<dbReference type="InParanoid" id="G4YUS5"/>
<dbReference type="KEGG" id="psoj:PHYSODRAFT_326946"/>
<evidence type="ECO:0000313" key="3">
    <source>
        <dbReference type="Proteomes" id="UP000002640"/>
    </source>
</evidence>
<dbReference type="GeneID" id="20645529"/>
<evidence type="ECO:0000313" key="2">
    <source>
        <dbReference type="EMBL" id="EGZ26000.1"/>
    </source>
</evidence>
<dbReference type="RefSeq" id="XP_009521288.1">
    <property type="nucleotide sequence ID" value="XM_009522993.1"/>
</dbReference>
<dbReference type="KEGG" id="psoj:PHYSODRAFT_326940"/>
<organism evidence="3">
    <name type="scientific">Phytophthora sojae (strain P6497)</name>
    <name type="common">Soybean stem and root rot agent</name>
    <name type="synonym">Phytophthora megasperma f. sp. glycines</name>
    <dbReference type="NCBI Taxonomy" id="1094619"/>
    <lineage>
        <taxon>Eukaryota</taxon>
        <taxon>Sar</taxon>
        <taxon>Stramenopiles</taxon>
        <taxon>Oomycota</taxon>
        <taxon>Peronosporomycetes</taxon>
        <taxon>Peronosporales</taxon>
        <taxon>Peronosporaceae</taxon>
        <taxon>Phytophthora</taxon>
    </lineage>
</organism>
<gene>
    <name evidence="1" type="ORF">PHYSODRAFT_326940</name>
    <name evidence="2" type="ORF">PHYSODRAFT_326946</name>
</gene>
<dbReference type="AlphaFoldDB" id="G4YUS5"/>
<proteinExistence type="predicted"/>
<name>G4YUS5_PHYSP</name>
<evidence type="ECO:0000313" key="1">
    <source>
        <dbReference type="EMBL" id="EGZ25994.1"/>
    </source>
</evidence>
<reference evidence="2 3" key="1">
    <citation type="journal article" date="2006" name="Science">
        <title>Phytophthora genome sequences uncover evolutionary origins and mechanisms of pathogenesis.</title>
        <authorList>
            <person name="Tyler B.M."/>
            <person name="Tripathy S."/>
            <person name="Zhang X."/>
            <person name="Dehal P."/>
            <person name="Jiang R.H."/>
            <person name="Aerts A."/>
            <person name="Arredondo F.D."/>
            <person name="Baxter L."/>
            <person name="Bensasson D."/>
            <person name="Beynon J.L."/>
            <person name="Chapman J."/>
            <person name="Damasceno C.M."/>
            <person name="Dorrance A.E."/>
            <person name="Dou D."/>
            <person name="Dickerman A.W."/>
            <person name="Dubchak I.L."/>
            <person name="Garbelotto M."/>
            <person name="Gijzen M."/>
            <person name="Gordon S.G."/>
            <person name="Govers F."/>
            <person name="Grunwald N.J."/>
            <person name="Huang W."/>
            <person name="Ivors K.L."/>
            <person name="Jones R.W."/>
            <person name="Kamoun S."/>
            <person name="Krampis K."/>
            <person name="Lamour K.H."/>
            <person name="Lee M.K."/>
            <person name="McDonald W.H."/>
            <person name="Medina M."/>
            <person name="Meijer H.J."/>
            <person name="Nordberg E.K."/>
            <person name="Maclean D.J."/>
            <person name="Ospina-Giraldo M.D."/>
            <person name="Morris P.F."/>
            <person name="Phuntumart V."/>
            <person name="Putnam N.H."/>
            <person name="Rash S."/>
            <person name="Rose J.K."/>
            <person name="Sakihama Y."/>
            <person name="Salamov A.A."/>
            <person name="Savidor A."/>
            <person name="Scheuring C.F."/>
            <person name="Smith B.M."/>
            <person name="Sobral B.W."/>
            <person name="Terry A."/>
            <person name="Torto-Alalibo T.A."/>
            <person name="Win J."/>
            <person name="Xu Z."/>
            <person name="Zhang H."/>
            <person name="Grigoriev I.V."/>
            <person name="Rokhsar D.S."/>
            <person name="Boore J.L."/>
        </authorList>
    </citation>
    <scope>NUCLEOTIDE SEQUENCE [LARGE SCALE GENOMIC DNA]</scope>
    <source>
        <strain evidence="2 3">P6497</strain>
    </source>
</reference>
<sequence length="446" mass="51139">MDDNVLKIWQLQPYQLQFKNPLWQIGMDKLTHTIAEQLGYKSVSMYKMLVYGKGHRKGGRWITTLVIQLPMKHRHDFGKKDGTAAYLPHYAVHYADAEHALEKVTKRFRLAMRHLERDRDKLMSERLANAIRTMGPDEESFALLLAHEYTEKSVGKLGSGDLKGIDCARVMALQDANAAVPADKELLFYIAQFMETIQLELEREASRSKLLSTDFCRILCELLVDVCDAQLVKTFFSKYFNKMESENAAVPSLVKVLQSFNWSEVGQVCLESLGQLGDKFAALKDIADKRKNFLKDAQVQTFLRGTDMSMTTNGVSTFRNLQDAQNYAAKWMRANQEDDWYVMEAEEEYGTAFVVITKAKGADFDVGTRGSKFVETIKMEHSFQLHRVMQQQFREIRTLQQRYADCRITDPTAMPGILNELSKLRLEHRSQVQTLKSKQARGMIGN</sequence>
<reference evidence="2" key="2">
    <citation type="submission" date="2011-09" db="EMBL/GenBank/DDBJ databases">
        <authorList>
            <consortium name="US DOE Joint Genome Institute (JGI-PGF)"/>
            <person name="Aerts A."/>
            <person name="Grimwood J."/>
            <person name="Schmutz J."/>
            <person name="Lucas S."/>
            <person name="Hammon N."/>
            <person name="Glavina del Rio T."/>
            <person name="Dalin E."/>
            <person name="Tice H."/>
            <person name="Pitluck S."/>
            <person name="Dehal P."/>
            <person name="Chapman J."/>
            <person name="Putman N.H."/>
            <person name="Salamov A.A."/>
            <person name="Terry A."/>
            <person name="Rokhsar D.S."/>
            <person name="Boore J.L."/>
            <person name="Tripathy S."/>
            <person name="Tyler B.M."/>
            <person name="Grigoriev I.V."/>
        </authorList>
    </citation>
    <scope>NUCLEOTIDE SEQUENCE</scope>
    <source>
        <strain evidence="2">P6497</strain>
    </source>
</reference>
<dbReference type="EMBL" id="JH159152">
    <property type="protein sequence ID" value="EGZ26000.1"/>
    <property type="molecule type" value="Genomic_DNA"/>
</dbReference>
<dbReference type="RefSeq" id="XP_009521282.1">
    <property type="nucleotide sequence ID" value="XM_009522987.1"/>
</dbReference>
<dbReference type="GeneID" id="20645527"/>
<accession>G4YUS5</accession>
<dbReference type="EMBL" id="JH159152">
    <property type="protein sequence ID" value="EGZ25994.1"/>
    <property type="molecule type" value="Genomic_DNA"/>
</dbReference>
<dbReference type="PANTHER" id="PTHR33099:SF7">
    <property type="entry name" value="MYND-TYPE DOMAIN-CONTAINING PROTEIN"/>
    <property type="match status" value="1"/>
</dbReference>